<evidence type="ECO:0000313" key="9">
    <source>
        <dbReference type="EMBL" id="OJG93118.1"/>
    </source>
</evidence>
<accession>A0A0S3KFW3</accession>
<dbReference type="PROSITE" id="PS51192">
    <property type="entry name" value="HELICASE_ATP_BIND_1"/>
    <property type="match status" value="1"/>
</dbReference>
<dbReference type="SMART" id="SM00490">
    <property type="entry name" value="HELICc"/>
    <property type="match status" value="1"/>
</dbReference>
<organism evidence="9 11">
    <name type="scientific">Enterococcus silesiacus</name>
    <dbReference type="NCBI Taxonomy" id="332949"/>
    <lineage>
        <taxon>Bacteria</taxon>
        <taxon>Bacillati</taxon>
        <taxon>Bacillota</taxon>
        <taxon>Bacilli</taxon>
        <taxon>Lactobacillales</taxon>
        <taxon>Enterococcaceae</taxon>
        <taxon>Enterococcus</taxon>
    </lineage>
</organism>
<keyword evidence="2" id="KW-0378">Hydrolase</keyword>
<dbReference type="GO" id="GO:0033592">
    <property type="term" value="F:RNA strand annealing activity"/>
    <property type="evidence" value="ECO:0007669"/>
    <property type="project" value="TreeGrafter"/>
</dbReference>
<evidence type="ECO:0000256" key="4">
    <source>
        <dbReference type="ARBA" id="ARBA00022840"/>
    </source>
</evidence>
<dbReference type="InterPro" id="IPR027417">
    <property type="entry name" value="P-loop_NTPase"/>
</dbReference>
<evidence type="ECO:0000256" key="5">
    <source>
        <dbReference type="SAM" id="MobiDB-lite"/>
    </source>
</evidence>
<dbReference type="GO" id="GO:0005829">
    <property type="term" value="C:cytosol"/>
    <property type="evidence" value="ECO:0007669"/>
    <property type="project" value="TreeGrafter"/>
</dbReference>
<dbReference type="Proteomes" id="UP000065511">
    <property type="component" value="Chromosome"/>
</dbReference>
<dbReference type="PANTHER" id="PTHR47963:SF7">
    <property type="entry name" value="ATP-DEPENDENT RNA HELICASE YFML-RELATED"/>
    <property type="match status" value="1"/>
</dbReference>
<dbReference type="EMBL" id="JXLC01000003">
    <property type="protein sequence ID" value="OJG93118.1"/>
    <property type="molecule type" value="Genomic_DNA"/>
</dbReference>
<evidence type="ECO:0000256" key="1">
    <source>
        <dbReference type="ARBA" id="ARBA00022741"/>
    </source>
</evidence>
<dbReference type="OrthoDB" id="9805696at2"/>
<dbReference type="Gene3D" id="3.40.50.300">
    <property type="entry name" value="P-loop containing nucleotide triphosphate hydrolases"/>
    <property type="match status" value="2"/>
</dbReference>
<sequence length="427" mass="47685">MTFIKNLPEALQEQWQASGFSEPSVIQEKSFQPLKDKENVLGISPTGSGKTLAYVLPLLLNVEKDQGSQLLILAPSQELAVQISQVVRDWAALLQLKTQSLIGGANVGRQIEKLKKKPEILVGTPGRVLELIKTKKIKSHLLQMVVMDEVDQLFHEKELNLTKQILASAPTEFQLVFYSATADRVAQEAQKLTEQLTIIDVTDEDQSSGVVNHYFMALSPRKKSDYLRSLAYTPDFRAMVFFNQVADLGSVEEKLIYEGLTVVGLASDQNKTLRKLAIDQFSKKRAVMLLTTDIAARGLDFEAVPFVVNAEVPLSEESYIHRAGRVGRMGAAGSVITFVNDATKRDYQRLMKKIETSSQEIFLYDGAIHLNRKEKSSLEEKKVSPAIPAKKEQAPKKEAEKQIVKPKKRLKNTKNKGARRKTPNPEG</sequence>
<evidence type="ECO:0000259" key="6">
    <source>
        <dbReference type="PROSITE" id="PS51192"/>
    </source>
</evidence>
<dbReference type="EMBL" id="CP013614">
    <property type="protein sequence ID" value="ALS03163.1"/>
    <property type="molecule type" value="Genomic_DNA"/>
</dbReference>
<dbReference type="AlphaFoldDB" id="A0A0S3KFW3"/>
<evidence type="ECO:0000259" key="7">
    <source>
        <dbReference type="PROSITE" id="PS51194"/>
    </source>
</evidence>
<dbReference type="SMART" id="SM00487">
    <property type="entry name" value="DEXDc"/>
    <property type="match status" value="1"/>
</dbReference>
<gene>
    <name evidence="8" type="ORF">ATZ33_17815</name>
    <name evidence="9" type="ORF">RV15_GL002252</name>
</gene>
<feature type="domain" description="Helicase C-terminal" evidence="7">
    <location>
        <begin position="225"/>
        <end position="376"/>
    </location>
</feature>
<dbReference type="GO" id="GO:0005524">
    <property type="term" value="F:ATP binding"/>
    <property type="evidence" value="ECO:0007669"/>
    <property type="project" value="UniProtKB-KW"/>
</dbReference>
<evidence type="ECO:0000313" key="8">
    <source>
        <dbReference type="EMBL" id="ALS03163.1"/>
    </source>
</evidence>
<reference evidence="8 10" key="2">
    <citation type="submission" date="2015-12" db="EMBL/GenBank/DDBJ databases">
        <authorList>
            <person name="Lauer A."/>
            <person name="Humrighouse B."/>
            <person name="Loparev V."/>
            <person name="Shewmaker P.L."/>
            <person name="Whitney A.M."/>
            <person name="McLaughlin R.W."/>
        </authorList>
    </citation>
    <scope>NUCLEOTIDE SEQUENCE [LARGE SCALE GENOMIC DNA]</scope>
    <source>
        <strain evidence="8 10">LMG 23085</strain>
    </source>
</reference>
<dbReference type="GO" id="GO:0016787">
    <property type="term" value="F:hydrolase activity"/>
    <property type="evidence" value="ECO:0007669"/>
    <property type="project" value="UniProtKB-KW"/>
</dbReference>
<keyword evidence="1" id="KW-0547">Nucleotide-binding</keyword>
<dbReference type="PANTHER" id="PTHR47963">
    <property type="entry name" value="DEAD-BOX ATP-DEPENDENT RNA HELICASE 47, MITOCHONDRIAL"/>
    <property type="match status" value="1"/>
</dbReference>
<dbReference type="Pfam" id="PF00271">
    <property type="entry name" value="Helicase_C"/>
    <property type="match status" value="1"/>
</dbReference>
<dbReference type="RefSeq" id="WP_071876666.1">
    <property type="nucleotide sequence ID" value="NZ_JXLC01000003.1"/>
</dbReference>
<dbReference type="CDD" id="cd18787">
    <property type="entry name" value="SF2_C_DEAD"/>
    <property type="match status" value="1"/>
</dbReference>
<dbReference type="GO" id="GO:0003724">
    <property type="term" value="F:RNA helicase activity"/>
    <property type="evidence" value="ECO:0007669"/>
    <property type="project" value="TreeGrafter"/>
</dbReference>
<feature type="compositionally biased region" description="Basic and acidic residues" evidence="5">
    <location>
        <begin position="374"/>
        <end position="403"/>
    </location>
</feature>
<feature type="compositionally biased region" description="Basic residues" evidence="5">
    <location>
        <begin position="404"/>
        <end position="427"/>
    </location>
</feature>
<feature type="region of interest" description="Disordered" evidence="5">
    <location>
        <begin position="374"/>
        <end position="427"/>
    </location>
</feature>
<name>A0A0S3KFW3_9ENTE</name>
<dbReference type="Proteomes" id="UP000183039">
    <property type="component" value="Unassembled WGS sequence"/>
</dbReference>
<dbReference type="InterPro" id="IPR044742">
    <property type="entry name" value="DEAD/DEAH_RhlB"/>
</dbReference>
<proteinExistence type="predicted"/>
<keyword evidence="3 9" id="KW-0347">Helicase</keyword>
<dbReference type="CDD" id="cd00268">
    <property type="entry name" value="DEADc"/>
    <property type="match status" value="1"/>
</dbReference>
<keyword evidence="4" id="KW-0067">ATP-binding</keyword>
<dbReference type="InterPro" id="IPR014001">
    <property type="entry name" value="Helicase_ATP-bd"/>
</dbReference>
<dbReference type="GO" id="GO:0009409">
    <property type="term" value="P:response to cold"/>
    <property type="evidence" value="ECO:0007669"/>
    <property type="project" value="TreeGrafter"/>
</dbReference>
<dbReference type="PROSITE" id="PS51194">
    <property type="entry name" value="HELICASE_CTER"/>
    <property type="match status" value="1"/>
</dbReference>
<evidence type="ECO:0000256" key="2">
    <source>
        <dbReference type="ARBA" id="ARBA00022801"/>
    </source>
</evidence>
<feature type="domain" description="Helicase ATP-binding" evidence="6">
    <location>
        <begin position="31"/>
        <end position="200"/>
    </location>
</feature>
<dbReference type="GO" id="GO:0005840">
    <property type="term" value="C:ribosome"/>
    <property type="evidence" value="ECO:0007669"/>
    <property type="project" value="TreeGrafter"/>
</dbReference>
<protein>
    <submittedName>
        <fullName evidence="9">DEAD-box ATP dependent DNA helicase</fullName>
    </submittedName>
    <submittedName>
        <fullName evidence="8">RNA helicase</fullName>
    </submittedName>
</protein>
<dbReference type="InterPro" id="IPR050547">
    <property type="entry name" value="DEAD_box_RNA_helicases"/>
</dbReference>
<dbReference type="InterPro" id="IPR011545">
    <property type="entry name" value="DEAD/DEAH_box_helicase_dom"/>
</dbReference>
<evidence type="ECO:0000313" key="11">
    <source>
        <dbReference type="Proteomes" id="UP000183039"/>
    </source>
</evidence>
<evidence type="ECO:0000256" key="3">
    <source>
        <dbReference type="ARBA" id="ARBA00022806"/>
    </source>
</evidence>
<reference evidence="9 11" key="1">
    <citation type="submission" date="2014-12" db="EMBL/GenBank/DDBJ databases">
        <title>Draft genome sequences of 29 type strains of Enterococci.</title>
        <authorList>
            <person name="Zhong Z."/>
            <person name="Sun Z."/>
            <person name="Liu W."/>
            <person name="Zhang W."/>
            <person name="Zhang H."/>
        </authorList>
    </citation>
    <scope>NUCLEOTIDE SEQUENCE [LARGE SCALE GENOMIC DNA]</scope>
    <source>
        <strain evidence="9 11">DSM 22801</strain>
    </source>
</reference>
<dbReference type="SUPFAM" id="SSF52540">
    <property type="entry name" value="P-loop containing nucleoside triphosphate hydrolases"/>
    <property type="match status" value="1"/>
</dbReference>
<dbReference type="InterPro" id="IPR001650">
    <property type="entry name" value="Helicase_C-like"/>
</dbReference>
<evidence type="ECO:0000313" key="10">
    <source>
        <dbReference type="Proteomes" id="UP000065511"/>
    </source>
</evidence>
<dbReference type="KEGG" id="ess:ATZ33_17815"/>
<keyword evidence="10" id="KW-1185">Reference proteome</keyword>
<dbReference type="Pfam" id="PF00270">
    <property type="entry name" value="DEAD"/>
    <property type="match status" value="1"/>
</dbReference>